<evidence type="ECO:0000313" key="3">
    <source>
        <dbReference type="Proteomes" id="UP000823388"/>
    </source>
</evidence>
<keyword evidence="3" id="KW-1185">Reference proteome</keyword>
<feature type="compositionally biased region" description="Basic and acidic residues" evidence="1">
    <location>
        <begin position="28"/>
        <end position="37"/>
    </location>
</feature>
<name>A0A8T0WWM8_PANVG</name>
<dbReference type="AlphaFoldDB" id="A0A8T0WWM8"/>
<gene>
    <name evidence="2" type="ORF">PVAP13_1NG141900</name>
</gene>
<feature type="region of interest" description="Disordered" evidence="1">
    <location>
        <begin position="28"/>
        <end position="56"/>
    </location>
</feature>
<comment type="caution">
    <text evidence="2">The sequence shown here is derived from an EMBL/GenBank/DDBJ whole genome shotgun (WGS) entry which is preliminary data.</text>
</comment>
<dbReference type="EMBL" id="CM029038">
    <property type="protein sequence ID" value="KAG2651198.1"/>
    <property type="molecule type" value="Genomic_DNA"/>
</dbReference>
<accession>A0A8T0WWM8</accession>
<protein>
    <submittedName>
        <fullName evidence="2">Uncharacterized protein</fullName>
    </submittedName>
</protein>
<evidence type="ECO:0000313" key="2">
    <source>
        <dbReference type="EMBL" id="KAG2651198.1"/>
    </source>
</evidence>
<dbReference type="Proteomes" id="UP000823388">
    <property type="component" value="Chromosome 1N"/>
</dbReference>
<organism evidence="2 3">
    <name type="scientific">Panicum virgatum</name>
    <name type="common">Blackwell switchgrass</name>
    <dbReference type="NCBI Taxonomy" id="38727"/>
    <lineage>
        <taxon>Eukaryota</taxon>
        <taxon>Viridiplantae</taxon>
        <taxon>Streptophyta</taxon>
        <taxon>Embryophyta</taxon>
        <taxon>Tracheophyta</taxon>
        <taxon>Spermatophyta</taxon>
        <taxon>Magnoliopsida</taxon>
        <taxon>Liliopsida</taxon>
        <taxon>Poales</taxon>
        <taxon>Poaceae</taxon>
        <taxon>PACMAD clade</taxon>
        <taxon>Panicoideae</taxon>
        <taxon>Panicodae</taxon>
        <taxon>Paniceae</taxon>
        <taxon>Panicinae</taxon>
        <taxon>Panicum</taxon>
        <taxon>Panicum sect. Hiantes</taxon>
    </lineage>
</organism>
<sequence length="210" mass="23384">MGLDSRIHRTRQARRWEQLWSGRGDVAPRREWARPRDGSSGARGSPTGAPPRDWSSWARGSLTRARCLCLRTRDRRADSRLDAVRRCRLSCASWRRRCRQPRRGSGSGSGPARRRGRTAGRWLLGAAGRRAWRRREQIGAPGPTAPRQGSSLAAAPWLVAGLASAHAQLLPAVVGIAAVLGIWKMGKEREEMVWGRRGLQPRIRMSSAVM</sequence>
<reference evidence="2" key="1">
    <citation type="submission" date="2020-05" db="EMBL/GenBank/DDBJ databases">
        <title>WGS assembly of Panicum virgatum.</title>
        <authorList>
            <person name="Lovell J.T."/>
            <person name="Jenkins J."/>
            <person name="Shu S."/>
            <person name="Juenger T.E."/>
            <person name="Schmutz J."/>
        </authorList>
    </citation>
    <scope>NUCLEOTIDE SEQUENCE</scope>
    <source>
        <strain evidence="2">AP13</strain>
    </source>
</reference>
<evidence type="ECO:0000256" key="1">
    <source>
        <dbReference type="SAM" id="MobiDB-lite"/>
    </source>
</evidence>
<proteinExistence type="predicted"/>